<keyword evidence="3" id="KW-1185">Reference proteome</keyword>
<dbReference type="Proteomes" id="UP000318833">
    <property type="component" value="Unassembled WGS sequence"/>
</dbReference>
<protein>
    <submittedName>
        <fullName evidence="2">Uncharacterized protein</fullName>
    </submittedName>
</protein>
<reference evidence="2 3" key="1">
    <citation type="submission" date="2019-07" db="EMBL/GenBank/DDBJ databases">
        <title>The draft genome sequence of Aquimarina algiphila M91.</title>
        <authorList>
            <person name="Meng X."/>
        </authorList>
    </citation>
    <scope>NUCLEOTIDE SEQUENCE [LARGE SCALE GENOMIC DNA]</scope>
    <source>
        <strain evidence="2 3">M91</strain>
    </source>
</reference>
<evidence type="ECO:0000313" key="3">
    <source>
        <dbReference type="Proteomes" id="UP000318833"/>
    </source>
</evidence>
<keyword evidence="1" id="KW-0472">Membrane</keyword>
<comment type="caution">
    <text evidence="2">The sequence shown here is derived from an EMBL/GenBank/DDBJ whole genome shotgun (WGS) entry which is preliminary data.</text>
</comment>
<organism evidence="2 3">
    <name type="scientific">Aquimarina algiphila</name>
    <dbReference type="NCBI Taxonomy" id="2047982"/>
    <lineage>
        <taxon>Bacteria</taxon>
        <taxon>Pseudomonadati</taxon>
        <taxon>Bacteroidota</taxon>
        <taxon>Flavobacteriia</taxon>
        <taxon>Flavobacteriales</taxon>
        <taxon>Flavobacteriaceae</taxon>
        <taxon>Aquimarina</taxon>
    </lineage>
</organism>
<evidence type="ECO:0000313" key="2">
    <source>
        <dbReference type="EMBL" id="TSE09965.1"/>
    </source>
</evidence>
<keyword evidence="1" id="KW-0812">Transmembrane</keyword>
<dbReference type="RefSeq" id="WP_143915899.1">
    <property type="nucleotide sequence ID" value="NZ_CANMIK010000011.1"/>
</dbReference>
<gene>
    <name evidence="2" type="ORF">FOF46_06585</name>
</gene>
<name>A0A554VNM3_9FLAO</name>
<keyword evidence="1" id="KW-1133">Transmembrane helix</keyword>
<proteinExistence type="predicted"/>
<evidence type="ECO:0000256" key="1">
    <source>
        <dbReference type="SAM" id="Phobius"/>
    </source>
</evidence>
<accession>A0A554VNM3</accession>
<dbReference type="OrthoDB" id="1247025at2"/>
<dbReference type="EMBL" id="VLNR01000010">
    <property type="protein sequence ID" value="TSE09965.1"/>
    <property type="molecule type" value="Genomic_DNA"/>
</dbReference>
<feature type="transmembrane region" description="Helical" evidence="1">
    <location>
        <begin position="46"/>
        <end position="66"/>
    </location>
</feature>
<sequence>MAPLKFEEKIKEKLEQRAIKPSDTSWEQLAAQLDDIQHQKKGSKRVWWYTIAAIFVGVLVMTSIVMNQNPTSKQRDNQFVDNSEEIIKNDNVQVVLDNNTSEKSIKNNDKTIIENVDEEVIKENIKKEDIVVVDHSAIKNTSKSVEPIKSMSKAIDDNPQYDVVKLAENDKGTTTIREEVLPIDSLIIEDKVANVIAQIQELQKNNAQVTDEEIDQLLLKAQREITTKKIFQSSNEVSASALLQDVENELDETFKQRVFEALKTGFEKVKTAVVERDN</sequence>
<dbReference type="AlphaFoldDB" id="A0A554VNM3"/>